<gene>
    <name evidence="4" type="ORF">SAMN05443144_106150</name>
</gene>
<feature type="chain" id="PRO_5012499789" evidence="2">
    <location>
        <begin position="20"/>
        <end position="283"/>
    </location>
</feature>
<dbReference type="InterPro" id="IPR051049">
    <property type="entry name" value="Dienelactone_hydrolase-like"/>
</dbReference>
<evidence type="ECO:0000313" key="5">
    <source>
        <dbReference type="Proteomes" id="UP000184041"/>
    </source>
</evidence>
<name>A0A1M4ZWR5_9BACT</name>
<dbReference type="SUPFAM" id="SSF53474">
    <property type="entry name" value="alpha/beta-Hydrolases"/>
    <property type="match status" value="1"/>
</dbReference>
<sequence>MEKIWMLCWAISLVLLAMACSSGESDEYIDRMDKEHEGDRPVANAATQSENPDRIAVSGEEVPYATVNGKEITGYLSTPDGAAEGGPALIVIHEWWGLNDNIRMMTDKLAGEGYTALAVDLYKGKVAESPDSAGTYARSVNEDEALDNLDQAYRYLTGQQGAEKVGTIGWCFGGGWSLQTALAMPEAIDATVIYYGRLVTDAGELSTLDMPVLGIFGAEDNGIPPEEVKTFEGALEEAGVTNDIHIYEGAGHAFANPSGTRYNAEAAEDAWQKTVDFLAEYLK</sequence>
<dbReference type="AlphaFoldDB" id="A0A1M4ZWR5"/>
<evidence type="ECO:0000313" key="4">
    <source>
        <dbReference type="EMBL" id="SHF22056.1"/>
    </source>
</evidence>
<feature type="region of interest" description="Disordered" evidence="1">
    <location>
        <begin position="34"/>
        <end position="56"/>
    </location>
</feature>
<dbReference type="OrthoDB" id="9787933at2"/>
<dbReference type="GO" id="GO:0016787">
    <property type="term" value="F:hydrolase activity"/>
    <property type="evidence" value="ECO:0007669"/>
    <property type="project" value="InterPro"/>
</dbReference>
<evidence type="ECO:0000256" key="2">
    <source>
        <dbReference type="SAM" id="SignalP"/>
    </source>
</evidence>
<dbReference type="Pfam" id="PF01738">
    <property type="entry name" value="DLH"/>
    <property type="match status" value="1"/>
</dbReference>
<reference evidence="4 5" key="1">
    <citation type="submission" date="2016-11" db="EMBL/GenBank/DDBJ databases">
        <authorList>
            <person name="Jaros S."/>
            <person name="Januszkiewicz K."/>
            <person name="Wedrychowicz H."/>
        </authorList>
    </citation>
    <scope>NUCLEOTIDE SEQUENCE [LARGE SCALE GENOMIC DNA]</scope>
    <source>
        <strain evidence="4 5">DSM 21986</strain>
    </source>
</reference>
<dbReference type="PROSITE" id="PS51257">
    <property type="entry name" value="PROKAR_LIPOPROTEIN"/>
    <property type="match status" value="1"/>
</dbReference>
<dbReference type="EMBL" id="FQUS01000006">
    <property type="protein sequence ID" value="SHF22056.1"/>
    <property type="molecule type" value="Genomic_DNA"/>
</dbReference>
<dbReference type="PANTHER" id="PTHR46623">
    <property type="entry name" value="CARBOXYMETHYLENEBUTENOLIDASE-RELATED"/>
    <property type="match status" value="1"/>
</dbReference>
<proteinExistence type="predicted"/>
<protein>
    <submittedName>
        <fullName evidence="4">Carboxymethylenebutenolidase</fullName>
    </submittedName>
</protein>
<dbReference type="Proteomes" id="UP000184041">
    <property type="component" value="Unassembled WGS sequence"/>
</dbReference>
<organism evidence="4 5">
    <name type="scientific">Fodinibius roseus</name>
    <dbReference type="NCBI Taxonomy" id="1194090"/>
    <lineage>
        <taxon>Bacteria</taxon>
        <taxon>Pseudomonadati</taxon>
        <taxon>Balneolota</taxon>
        <taxon>Balneolia</taxon>
        <taxon>Balneolales</taxon>
        <taxon>Balneolaceae</taxon>
        <taxon>Fodinibius</taxon>
    </lineage>
</organism>
<dbReference type="Gene3D" id="3.40.50.1820">
    <property type="entry name" value="alpha/beta hydrolase"/>
    <property type="match status" value="1"/>
</dbReference>
<feature type="signal peptide" evidence="2">
    <location>
        <begin position="1"/>
        <end position="19"/>
    </location>
</feature>
<feature type="domain" description="Dienelactone hydrolase" evidence="3">
    <location>
        <begin position="72"/>
        <end position="282"/>
    </location>
</feature>
<dbReference type="PANTHER" id="PTHR46623:SF6">
    <property type="entry name" value="ALPHA_BETA-HYDROLASES SUPERFAMILY PROTEIN"/>
    <property type="match status" value="1"/>
</dbReference>
<dbReference type="InterPro" id="IPR029058">
    <property type="entry name" value="AB_hydrolase_fold"/>
</dbReference>
<dbReference type="InterPro" id="IPR002925">
    <property type="entry name" value="Dienelactn_hydro"/>
</dbReference>
<keyword evidence="2" id="KW-0732">Signal</keyword>
<keyword evidence="5" id="KW-1185">Reference proteome</keyword>
<dbReference type="RefSeq" id="WP_084088111.1">
    <property type="nucleotide sequence ID" value="NZ_FQUS01000006.1"/>
</dbReference>
<evidence type="ECO:0000259" key="3">
    <source>
        <dbReference type="Pfam" id="PF01738"/>
    </source>
</evidence>
<accession>A0A1M4ZWR5</accession>
<evidence type="ECO:0000256" key="1">
    <source>
        <dbReference type="SAM" id="MobiDB-lite"/>
    </source>
</evidence>